<name>A0AC61L131_9EURY</name>
<proteinExistence type="predicted"/>
<evidence type="ECO:0000313" key="1">
    <source>
        <dbReference type="EMBL" id="PXF59428.1"/>
    </source>
</evidence>
<organism evidence="1 2">
    <name type="scientific">Candidatus Methanogaster sp</name>
    <dbReference type="NCBI Taxonomy" id="3386292"/>
    <lineage>
        <taxon>Archaea</taxon>
        <taxon>Methanobacteriati</taxon>
        <taxon>Methanobacteriota</taxon>
        <taxon>Stenosarchaea group</taxon>
        <taxon>Methanomicrobia</taxon>
        <taxon>Methanosarcinales</taxon>
        <taxon>ANME-2 cluster</taxon>
        <taxon>Candidatus Methanogasteraceae</taxon>
        <taxon>Candidatus Methanogaster</taxon>
    </lineage>
</organism>
<accession>A0AC61L131</accession>
<dbReference type="EMBL" id="PQXF01000025">
    <property type="protein sequence ID" value="PXF59428.1"/>
    <property type="molecule type" value="Genomic_DNA"/>
</dbReference>
<evidence type="ECO:0000313" key="2">
    <source>
        <dbReference type="Proteomes" id="UP000248329"/>
    </source>
</evidence>
<reference evidence="1" key="1">
    <citation type="submission" date="2018-01" db="EMBL/GenBank/DDBJ databases">
        <authorList>
            <person name="Krukenberg V."/>
        </authorList>
    </citation>
    <scope>NUCLEOTIDE SEQUENCE</scope>
    <source>
        <strain evidence="1">E20ANME2</strain>
    </source>
</reference>
<protein>
    <submittedName>
        <fullName evidence="1">Response regulator</fullName>
    </submittedName>
</protein>
<sequence length="121" mass="13663">MARILVIDDDIQILEMLRQTLEHEGYEVVDALDGKEGLRLYREAPTDLVITDIIMPAKEGVEMIIELRRDFPDVKIIAMSGGGRVGPKNYLGIAKKLGVMRTFTKPVPRQDMIKAVKELLE</sequence>
<gene>
    <name evidence="1" type="ORF">C4B59_11480</name>
</gene>
<dbReference type="Proteomes" id="UP000248329">
    <property type="component" value="Unassembled WGS sequence"/>
</dbReference>
<comment type="caution">
    <text evidence="1">The sequence shown here is derived from an EMBL/GenBank/DDBJ whole genome shotgun (WGS) entry which is preliminary data.</text>
</comment>